<feature type="signal peptide" evidence="5">
    <location>
        <begin position="1"/>
        <end position="31"/>
    </location>
</feature>
<dbReference type="EMBL" id="BJXQ01000003">
    <property type="protein sequence ID" value="GEN02720.1"/>
    <property type="molecule type" value="Genomic_DNA"/>
</dbReference>
<organism evidence="8 10">
    <name type="scientific">Acetobacter indonesiensis</name>
    <dbReference type="NCBI Taxonomy" id="104101"/>
    <lineage>
        <taxon>Bacteria</taxon>
        <taxon>Pseudomonadati</taxon>
        <taxon>Pseudomonadota</taxon>
        <taxon>Alphaproteobacteria</taxon>
        <taxon>Acetobacterales</taxon>
        <taxon>Acetobacteraceae</taxon>
        <taxon>Acetobacter</taxon>
    </lineage>
</organism>
<accession>A0A6N3T448</accession>
<feature type="compositionally biased region" description="Polar residues" evidence="4">
    <location>
        <begin position="45"/>
        <end position="54"/>
    </location>
</feature>
<evidence type="ECO:0000313" key="8">
    <source>
        <dbReference type="EMBL" id="GEN02720.1"/>
    </source>
</evidence>
<protein>
    <submittedName>
        <fullName evidence="8">Lytic transglycosylase</fullName>
    </submittedName>
    <submittedName>
        <fullName evidence="7">Soluble lytic murein transglycosylase</fullName>
    </submittedName>
</protein>
<feature type="region of interest" description="Disordered" evidence="4">
    <location>
        <begin position="403"/>
        <end position="427"/>
    </location>
</feature>
<dbReference type="GO" id="GO:0004553">
    <property type="term" value="F:hydrolase activity, hydrolyzing O-glycosyl compounds"/>
    <property type="evidence" value="ECO:0007669"/>
    <property type="project" value="InterPro"/>
</dbReference>
<dbReference type="InterPro" id="IPR023346">
    <property type="entry name" value="Lysozyme-like_dom_sf"/>
</dbReference>
<evidence type="ECO:0000256" key="3">
    <source>
        <dbReference type="ARBA" id="ARBA00022729"/>
    </source>
</evidence>
<evidence type="ECO:0000259" key="6">
    <source>
        <dbReference type="Pfam" id="PF01464"/>
    </source>
</evidence>
<dbReference type="AlphaFoldDB" id="A0A6N3T448"/>
<dbReference type="CDD" id="cd13401">
    <property type="entry name" value="Slt70-like"/>
    <property type="match status" value="1"/>
</dbReference>
<evidence type="ECO:0000256" key="2">
    <source>
        <dbReference type="ARBA" id="ARBA00009387"/>
    </source>
</evidence>
<sequence length="660" mass="71777">MTHSLAMIVKNLFVRGTLPLFALLLSGCATQTDAPASNAEPAWPSPQQAANGTSPVDPVASRLTIWLKLVGPEHGTAQQYADFLQTRPVWPRWQLLKLRMQQALAAETDSAVLNKLCADQTLTYGPALAQCSSLAAAANPRLLSRLETEARQAWMNGNDAASASTVIVTTFPHAITPEASWLRFEREEKAGLLSAARQTIPYLSAQRQALAQARLAFRSGDSAAETKLASLSAADSADPWLTLNRMKWLRSQQRFDDALALWKSAGFEAEAATRSPAFWRERDALARDFLQNNRIDDAYLLASDTVVSGTNHLDAAFLSGWISLQKQNNPAKAEPFFKPLAESPALITKSRGYYWLGRARLAAHDQASAQADFGRAASYPGTFYGQMAAAELAGTNDFLRDPSKIPDDVSHRLKTERDPSTDTAESVRLSGSDLAQAAQILVSWGDRPHARDFLALLQQQIITPTDRLALSNLALRLNLPDIAVAVARQEGSKGIFLLRSGWPMPYTAPDNSLPKGLVLGLMRQESSFNSDAISSSNAIGLMQLKPSTAGDMVRQAGVPSSAATASGLHDPDNNMRLGTAYLTHLQDRFGSVVPYLAAAYNGGPTRLSRWLTSAGDPGRNGGSQSDMIDWIETIPFSETRNYVQRVWENMIIYAALGQKI</sequence>
<evidence type="ECO:0000313" key="9">
    <source>
        <dbReference type="Proteomes" id="UP000032673"/>
    </source>
</evidence>
<dbReference type="Gene3D" id="1.10.530.10">
    <property type="match status" value="1"/>
</dbReference>
<evidence type="ECO:0000256" key="1">
    <source>
        <dbReference type="ARBA" id="ARBA00007734"/>
    </source>
</evidence>
<keyword evidence="9" id="KW-1185">Reference proteome</keyword>
<evidence type="ECO:0000313" key="10">
    <source>
        <dbReference type="Proteomes" id="UP000321104"/>
    </source>
</evidence>
<dbReference type="SUPFAM" id="SSF53955">
    <property type="entry name" value="Lysozyme-like"/>
    <property type="match status" value="1"/>
</dbReference>
<evidence type="ECO:0000313" key="7">
    <source>
        <dbReference type="EMBL" id="GAN63903.1"/>
    </source>
</evidence>
<evidence type="ECO:0000256" key="5">
    <source>
        <dbReference type="SAM" id="SignalP"/>
    </source>
</evidence>
<comment type="similarity">
    <text evidence="2">Belongs to the virb1 family.</text>
</comment>
<feature type="region of interest" description="Disordered" evidence="4">
    <location>
        <begin position="35"/>
        <end position="55"/>
    </location>
</feature>
<dbReference type="PANTHER" id="PTHR37423">
    <property type="entry name" value="SOLUBLE LYTIC MUREIN TRANSGLYCOSYLASE-RELATED"/>
    <property type="match status" value="1"/>
</dbReference>
<feature type="chain" id="PRO_5026837339" evidence="5">
    <location>
        <begin position="32"/>
        <end position="660"/>
    </location>
</feature>
<comment type="caution">
    <text evidence="8">The sequence shown here is derived from an EMBL/GenBank/DDBJ whole genome shotgun (WGS) entry which is preliminary data.</text>
</comment>
<dbReference type="Proteomes" id="UP000321104">
    <property type="component" value="Unassembled WGS sequence"/>
</dbReference>
<name>A0A6N3T448_9PROT</name>
<reference evidence="8 10" key="2">
    <citation type="submission" date="2019-07" db="EMBL/GenBank/DDBJ databases">
        <title>Whole genome shotgun sequence of Acetobacter indonesiensis NBRC 16471.</title>
        <authorList>
            <person name="Hosoyama A."/>
            <person name="Uohara A."/>
            <person name="Ohji S."/>
            <person name="Ichikawa N."/>
        </authorList>
    </citation>
    <scope>NUCLEOTIDE SEQUENCE [LARGE SCALE GENOMIC DNA]</scope>
    <source>
        <strain evidence="8 10">NBRC 16471</strain>
    </source>
</reference>
<dbReference type="Proteomes" id="UP000032673">
    <property type="component" value="Unassembled WGS sequence"/>
</dbReference>
<evidence type="ECO:0000256" key="4">
    <source>
        <dbReference type="SAM" id="MobiDB-lite"/>
    </source>
</evidence>
<dbReference type="SUPFAM" id="SSF48435">
    <property type="entry name" value="Bacterial muramidases"/>
    <property type="match status" value="1"/>
</dbReference>
<dbReference type="EMBL" id="BAMW01000045">
    <property type="protein sequence ID" value="GAN63903.1"/>
    <property type="molecule type" value="Genomic_DNA"/>
</dbReference>
<dbReference type="Gene3D" id="1.25.20.10">
    <property type="entry name" value="Bacterial muramidases"/>
    <property type="match status" value="1"/>
</dbReference>
<reference evidence="7 9" key="1">
    <citation type="submission" date="2012-11" db="EMBL/GenBank/DDBJ databases">
        <title>Whole genome sequence of Acetobacter indonesiensis 5H-1.</title>
        <authorList>
            <person name="Azuma Y."/>
            <person name="Higashiura N."/>
            <person name="Hirakawa H."/>
            <person name="Matsushita K."/>
        </authorList>
    </citation>
    <scope>NUCLEOTIDE SEQUENCE [LARGE SCALE GENOMIC DNA]</scope>
    <source>
        <strain evidence="7 9">5H-1</strain>
    </source>
</reference>
<keyword evidence="3 5" id="KW-0732">Signal</keyword>
<feature type="compositionally biased region" description="Basic and acidic residues" evidence="4">
    <location>
        <begin position="403"/>
        <end position="420"/>
    </location>
</feature>
<dbReference type="InterPro" id="IPR008258">
    <property type="entry name" value="Transglycosylase_SLT_dom_1"/>
</dbReference>
<dbReference type="InterPro" id="IPR008939">
    <property type="entry name" value="Lytic_TGlycosylase_superhlx_U"/>
</dbReference>
<gene>
    <name evidence="7" type="ORF">Abin_047_157</name>
    <name evidence="8" type="ORF">AIN02nite_07450</name>
</gene>
<feature type="domain" description="Transglycosylase SLT" evidence="6">
    <location>
        <begin position="511"/>
        <end position="617"/>
    </location>
</feature>
<dbReference type="Pfam" id="PF01464">
    <property type="entry name" value="SLT"/>
    <property type="match status" value="1"/>
</dbReference>
<dbReference type="GO" id="GO:0042597">
    <property type="term" value="C:periplasmic space"/>
    <property type="evidence" value="ECO:0007669"/>
    <property type="project" value="InterPro"/>
</dbReference>
<proteinExistence type="inferred from homology"/>
<comment type="similarity">
    <text evidence="1">Belongs to the transglycosylase Slt family.</text>
</comment>
<dbReference type="PANTHER" id="PTHR37423:SF2">
    <property type="entry name" value="MEMBRANE-BOUND LYTIC MUREIN TRANSGLYCOSYLASE C"/>
    <property type="match status" value="1"/>
</dbReference>